<protein>
    <recommendedName>
        <fullName evidence="4">Protein kinase domain-containing protein</fullName>
    </recommendedName>
</protein>
<keyword evidence="2" id="KW-0547">Nucleotide-binding</keyword>
<dbReference type="GO" id="GO:0005524">
    <property type="term" value="F:ATP binding"/>
    <property type="evidence" value="ECO:0007669"/>
    <property type="project" value="UniProtKB-KW"/>
</dbReference>
<evidence type="ECO:0000256" key="3">
    <source>
        <dbReference type="ARBA" id="ARBA00022840"/>
    </source>
</evidence>
<dbReference type="PROSITE" id="PS50011">
    <property type="entry name" value="PROTEIN_KINASE_DOM"/>
    <property type="match status" value="1"/>
</dbReference>
<organism evidence="5 6">
    <name type="scientific">Lineolata rhizophorae</name>
    <dbReference type="NCBI Taxonomy" id="578093"/>
    <lineage>
        <taxon>Eukaryota</taxon>
        <taxon>Fungi</taxon>
        <taxon>Dikarya</taxon>
        <taxon>Ascomycota</taxon>
        <taxon>Pezizomycotina</taxon>
        <taxon>Dothideomycetes</taxon>
        <taxon>Dothideomycetes incertae sedis</taxon>
        <taxon>Lineolatales</taxon>
        <taxon>Lineolataceae</taxon>
        <taxon>Lineolata</taxon>
    </lineage>
</organism>
<reference evidence="5" key="1">
    <citation type="journal article" date="2020" name="Stud. Mycol.">
        <title>101 Dothideomycetes genomes: a test case for predicting lifestyles and emergence of pathogens.</title>
        <authorList>
            <person name="Haridas S."/>
            <person name="Albert R."/>
            <person name="Binder M."/>
            <person name="Bloem J."/>
            <person name="Labutti K."/>
            <person name="Salamov A."/>
            <person name="Andreopoulos B."/>
            <person name="Baker S."/>
            <person name="Barry K."/>
            <person name="Bills G."/>
            <person name="Bluhm B."/>
            <person name="Cannon C."/>
            <person name="Castanera R."/>
            <person name="Culley D."/>
            <person name="Daum C."/>
            <person name="Ezra D."/>
            <person name="Gonzalez J."/>
            <person name="Henrissat B."/>
            <person name="Kuo A."/>
            <person name="Liang C."/>
            <person name="Lipzen A."/>
            <person name="Lutzoni F."/>
            <person name="Magnuson J."/>
            <person name="Mondo S."/>
            <person name="Nolan M."/>
            <person name="Ohm R."/>
            <person name="Pangilinan J."/>
            <person name="Park H.-J."/>
            <person name="Ramirez L."/>
            <person name="Alfaro M."/>
            <person name="Sun H."/>
            <person name="Tritt A."/>
            <person name="Yoshinaga Y."/>
            <person name="Zwiers L.-H."/>
            <person name="Turgeon B."/>
            <person name="Goodwin S."/>
            <person name="Spatafora J."/>
            <person name="Crous P."/>
            <person name="Grigoriev I."/>
        </authorList>
    </citation>
    <scope>NUCLEOTIDE SEQUENCE</scope>
    <source>
        <strain evidence="5">ATCC 16933</strain>
    </source>
</reference>
<sequence>MSRHWDYRILDAIKGDATHTSTVFKAEVVPHENVSNPPKWALIKTASPEDADATENLGCECTSYRLPGVSSAAWFREMYDVIDDMTIAVEWLDTTLAEVKYQPDMRTYALIKTFLKAALTSCVVLDGPRYHPLMNPDYKPANILLSGVKTSSITAKVGDLGLVFPASDRINVQPLAMRAPEVFLGQVCTEPSQVWAIAAMVLSWIKTGVLGKSDSPHPLVNAAWCMAKIKRLFPDWEIPTPEEVERPTLQATVKAARRMSREEEPILAILQKVEMPQQLRDLLRLMLVTNPDKRPSASTVLASAEFRAFEKLVGM</sequence>
<dbReference type="Proteomes" id="UP000799766">
    <property type="component" value="Unassembled WGS sequence"/>
</dbReference>
<proteinExistence type="predicted"/>
<gene>
    <name evidence="5" type="ORF">BDY21DRAFT_388547</name>
</gene>
<keyword evidence="1" id="KW-0418">Kinase</keyword>
<evidence type="ECO:0000313" key="6">
    <source>
        <dbReference type="Proteomes" id="UP000799766"/>
    </source>
</evidence>
<dbReference type="OrthoDB" id="5979581at2759"/>
<keyword evidence="1" id="KW-0808">Transferase</keyword>
<evidence type="ECO:0000259" key="4">
    <source>
        <dbReference type="PROSITE" id="PS50011"/>
    </source>
</evidence>
<dbReference type="SUPFAM" id="SSF56112">
    <property type="entry name" value="Protein kinase-like (PK-like)"/>
    <property type="match status" value="1"/>
</dbReference>
<name>A0A6A6NLD2_9PEZI</name>
<dbReference type="AlphaFoldDB" id="A0A6A6NLD2"/>
<feature type="domain" description="Protein kinase" evidence="4">
    <location>
        <begin position="1"/>
        <end position="306"/>
    </location>
</feature>
<dbReference type="InterPro" id="IPR000719">
    <property type="entry name" value="Prot_kinase_dom"/>
</dbReference>
<dbReference type="Gene3D" id="1.10.510.10">
    <property type="entry name" value="Transferase(Phosphotransferase) domain 1"/>
    <property type="match status" value="1"/>
</dbReference>
<dbReference type="InterPro" id="IPR011009">
    <property type="entry name" value="Kinase-like_dom_sf"/>
</dbReference>
<evidence type="ECO:0000313" key="5">
    <source>
        <dbReference type="EMBL" id="KAF2452535.1"/>
    </source>
</evidence>
<dbReference type="EMBL" id="MU001707">
    <property type="protein sequence ID" value="KAF2452535.1"/>
    <property type="molecule type" value="Genomic_DNA"/>
</dbReference>
<keyword evidence="1" id="KW-0723">Serine/threonine-protein kinase</keyword>
<accession>A0A6A6NLD2</accession>
<dbReference type="SMART" id="SM00220">
    <property type="entry name" value="S_TKc"/>
    <property type="match status" value="1"/>
</dbReference>
<keyword evidence="6" id="KW-1185">Reference proteome</keyword>
<dbReference type="InterPro" id="IPR050117">
    <property type="entry name" value="MAPK"/>
</dbReference>
<evidence type="ECO:0000256" key="1">
    <source>
        <dbReference type="ARBA" id="ARBA00022527"/>
    </source>
</evidence>
<dbReference type="GO" id="GO:0004674">
    <property type="term" value="F:protein serine/threonine kinase activity"/>
    <property type="evidence" value="ECO:0007669"/>
    <property type="project" value="UniProtKB-KW"/>
</dbReference>
<keyword evidence="3" id="KW-0067">ATP-binding</keyword>
<dbReference type="PANTHER" id="PTHR24055">
    <property type="entry name" value="MITOGEN-ACTIVATED PROTEIN KINASE"/>
    <property type="match status" value="1"/>
</dbReference>
<dbReference type="Pfam" id="PF00069">
    <property type="entry name" value="Pkinase"/>
    <property type="match status" value="1"/>
</dbReference>
<evidence type="ECO:0000256" key="2">
    <source>
        <dbReference type="ARBA" id="ARBA00022741"/>
    </source>
</evidence>